<evidence type="ECO:0000256" key="7">
    <source>
        <dbReference type="ARBA" id="ARBA00022989"/>
    </source>
</evidence>
<evidence type="ECO:0000256" key="15">
    <source>
        <dbReference type="SAM" id="Coils"/>
    </source>
</evidence>
<dbReference type="AlphaFoldDB" id="A0A3N4IQG8"/>
<keyword evidence="9 14" id="KW-0472">Membrane</keyword>
<evidence type="ECO:0000256" key="1">
    <source>
        <dbReference type="ARBA" id="ARBA00004572"/>
    </source>
</evidence>
<dbReference type="PANTHER" id="PTHR12430">
    <property type="entry name" value="MITOCHONDRIAL IMPORT RECEPTOR SUBUNIT TOM20"/>
    <property type="match status" value="1"/>
</dbReference>
<comment type="subcellular location">
    <subcellularLocation>
        <location evidence="1">Mitochondrion outer membrane</location>
        <topology evidence="1">Single-pass membrane protein</topology>
    </subcellularLocation>
</comment>
<dbReference type="GO" id="GO:0030150">
    <property type="term" value="P:protein import into mitochondrial matrix"/>
    <property type="evidence" value="ECO:0007669"/>
    <property type="project" value="TreeGrafter"/>
</dbReference>
<evidence type="ECO:0000313" key="16">
    <source>
        <dbReference type="EMBL" id="RPA88036.1"/>
    </source>
</evidence>
<evidence type="ECO:0000256" key="5">
    <source>
        <dbReference type="ARBA" id="ARBA00022787"/>
    </source>
</evidence>
<evidence type="ECO:0000256" key="4">
    <source>
        <dbReference type="ARBA" id="ARBA00022692"/>
    </source>
</evidence>
<dbReference type="GO" id="GO:0008320">
    <property type="term" value="F:protein transmembrane transporter activity"/>
    <property type="evidence" value="ECO:0007669"/>
    <property type="project" value="TreeGrafter"/>
</dbReference>
<reference evidence="16 17" key="1">
    <citation type="journal article" date="2018" name="Nat. Ecol. Evol.">
        <title>Pezizomycetes genomes reveal the molecular basis of ectomycorrhizal truffle lifestyle.</title>
        <authorList>
            <person name="Murat C."/>
            <person name="Payen T."/>
            <person name="Noel B."/>
            <person name="Kuo A."/>
            <person name="Morin E."/>
            <person name="Chen J."/>
            <person name="Kohler A."/>
            <person name="Krizsan K."/>
            <person name="Balestrini R."/>
            <person name="Da Silva C."/>
            <person name="Montanini B."/>
            <person name="Hainaut M."/>
            <person name="Levati E."/>
            <person name="Barry K.W."/>
            <person name="Belfiori B."/>
            <person name="Cichocki N."/>
            <person name="Clum A."/>
            <person name="Dockter R.B."/>
            <person name="Fauchery L."/>
            <person name="Guy J."/>
            <person name="Iotti M."/>
            <person name="Le Tacon F."/>
            <person name="Lindquist E.A."/>
            <person name="Lipzen A."/>
            <person name="Malagnac F."/>
            <person name="Mello A."/>
            <person name="Molinier V."/>
            <person name="Miyauchi S."/>
            <person name="Poulain J."/>
            <person name="Riccioni C."/>
            <person name="Rubini A."/>
            <person name="Sitrit Y."/>
            <person name="Splivallo R."/>
            <person name="Traeger S."/>
            <person name="Wang M."/>
            <person name="Zifcakova L."/>
            <person name="Wipf D."/>
            <person name="Zambonelli A."/>
            <person name="Paolocci F."/>
            <person name="Nowrousian M."/>
            <person name="Ottonello S."/>
            <person name="Baldrian P."/>
            <person name="Spatafora J.W."/>
            <person name="Henrissat B."/>
            <person name="Nagy L.G."/>
            <person name="Aury J.M."/>
            <person name="Wincker P."/>
            <person name="Grigoriev I.V."/>
            <person name="Bonfante P."/>
            <person name="Martin F.M."/>
        </authorList>
    </citation>
    <scope>NUCLEOTIDE SEQUENCE [LARGE SCALE GENOMIC DNA]</scope>
    <source>
        <strain evidence="16 17">RN42</strain>
    </source>
</reference>
<keyword evidence="8 14" id="KW-0496">Mitochondrion</keyword>
<keyword evidence="3" id="KW-0813">Transport</keyword>
<dbReference type="InterPro" id="IPR023392">
    <property type="entry name" value="Tom20_dom_sf"/>
</dbReference>
<dbReference type="GO" id="GO:0006605">
    <property type="term" value="P:protein targeting"/>
    <property type="evidence" value="ECO:0007669"/>
    <property type="project" value="InterPro"/>
</dbReference>
<evidence type="ECO:0000313" key="17">
    <source>
        <dbReference type="Proteomes" id="UP000275078"/>
    </source>
</evidence>
<keyword evidence="4" id="KW-0812">Transmembrane</keyword>
<dbReference type="GO" id="GO:0005742">
    <property type="term" value="C:mitochondrial outer membrane translocase complex"/>
    <property type="evidence" value="ECO:0007669"/>
    <property type="project" value="UniProtKB-UniRule"/>
</dbReference>
<name>A0A3N4IQG8_ASCIM</name>
<dbReference type="SUPFAM" id="SSF47157">
    <property type="entry name" value="Mitochondrial import receptor subunit Tom20"/>
    <property type="match status" value="1"/>
</dbReference>
<evidence type="ECO:0000256" key="14">
    <source>
        <dbReference type="PIRNR" id="PIRNR037707"/>
    </source>
</evidence>
<dbReference type="GO" id="GO:0016031">
    <property type="term" value="P:tRNA import into mitochondrion"/>
    <property type="evidence" value="ECO:0007669"/>
    <property type="project" value="TreeGrafter"/>
</dbReference>
<keyword evidence="17" id="KW-1185">Reference proteome</keyword>
<dbReference type="PRINTS" id="PR00351">
    <property type="entry name" value="OM20RECEPTOR"/>
</dbReference>
<dbReference type="Proteomes" id="UP000275078">
    <property type="component" value="Unassembled WGS sequence"/>
</dbReference>
<organism evidence="16 17">
    <name type="scientific">Ascobolus immersus RN42</name>
    <dbReference type="NCBI Taxonomy" id="1160509"/>
    <lineage>
        <taxon>Eukaryota</taxon>
        <taxon>Fungi</taxon>
        <taxon>Dikarya</taxon>
        <taxon>Ascomycota</taxon>
        <taxon>Pezizomycotina</taxon>
        <taxon>Pezizomycetes</taxon>
        <taxon>Pezizales</taxon>
        <taxon>Ascobolaceae</taxon>
        <taxon>Ascobolus</taxon>
    </lineage>
</organism>
<evidence type="ECO:0000256" key="9">
    <source>
        <dbReference type="ARBA" id="ARBA00023136"/>
    </source>
</evidence>
<keyword evidence="16" id="KW-0675">Receptor</keyword>
<evidence type="ECO:0000256" key="2">
    <source>
        <dbReference type="ARBA" id="ARBA00005792"/>
    </source>
</evidence>
<evidence type="ECO:0000256" key="3">
    <source>
        <dbReference type="ARBA" id="ARBA00022448"/>
    </source>
</evidence>
<dbReference type="InterPro" id="IPR002056">
    <property type="entry name" value="MAS20"/>
</dbReference>
<dbReference type="Pfam" id="PF02064">
    <property type="entry name" value="MAS20"/>
    <property type="match status" value="1"/>
</dbReference>
<keyword evidence="15" id="KW-0175">Coiled coil</keyword>
<evidence type="ECO:0000256" key="13">
    <source>
        <dbReference type="ARBA" id="ARBA00080405"/>
    </source>
</evidence>
<dbReference type="Gene3D" id="1.20.960.10">
    <property type="entry name" value="Mitochondrial outer membrane translocase complex, subunit Tom20 domain"/>
    <property type="match status" value="1"/>
</dbReference>
<evidence type="ECO:0000256" key="12">
    <source>
        <dbReference type="ARBA" id="ARBA00073975"/>
    </source>
</evidence>
<dbReference type="GO" id="GO:0006886">
    <property type="term" value="P:intracellular protein transport"/>
    <property type="evidence" value="ECO:0007669"/>
    <property type="project" value="InterPro"/>
</dbReference>
<sequence length="171" mass="18903">MKTSTVVITGAASLLAIGCDAVYFDYKRRHDVEFRKALKKEKKRAAKAEKEQAQAGMAAQKARIRELVDEAKAEGFPSDVEERETFFMNEVARGEGLCQEGMEVPEGQEKVVDAALCFYKALKVYPQPKDLISIYDKTVPKPVLDILAEMIAKDSSINLDGMATEASHGVE</sequence>
<evidence type="ECO:0000256" key="6">
    <source>
        <dbReference type="ARBA" id="ARBA00022927"/>
    </source>
</evidence>
<keyword evidence="7" id="KW-1133">Transmembrane helix</keyword>
<comment type="similarity">
    <text evidence="2 14">Belongs to the Tom20 family.</text>
</comment>
<protein>
    <recommendedName>
        <fullName evidence="11">Mitochondrial import receptor subunit TOM20</fullName>
    </recommendedName>
    <alternativeName>
        <fullName evidence="10">Mitochondrial 20 kDa outer membrane protein</fullName>
    </alternativeName>
    <alternativeName>
        <fullName evidence="12">Mitochondrial import receptor subunit tom20</fullName>
    </alternativeName>
    <alternativeName>
        <fullName evidence="13">Translocase of outer membrane 20 kDa subunit</fullName>
    </alternativeName>
</protein>
<feature type="coiled-coil region" evidence="15">
    <location>
        <begin position="43"/>
        <end position="70"/>
    </location>
</feature>
<proteinExistence type="inferred from homology"/>
<gene>
    <name evidence="16" type="ORF">BJ508DRAFT_371515</name>
</gene>
<evidence type="ECO:0000256" key="8">
    <source>
        <dbReference type="ARBA" id="ARBA00023128"/>
    </source>
</evidence>
<evidence type="ECO:0000256" key="10">
    <source>
        <dbReference type="ARBA" id="ARBA00042705"/>
    </source>
</evidence>
<accession>A0A3N4IQG8</accession>
<dbReference type="PROSITE" id="PS51257">
    <property type="entry name" value="PROKAR_LIPOPROTEIN"/>
    <property type="match status" value="1"/>
</dbReference>
<dbReference type="EMBL" id="ML119645">
    <property type="protein sequence ID" value="RPA88036.1"/>
    <property type="molecule type" value="Genomic_DNA"/>
</dbReference>
<keyword evidence="5 14" id="KW-1000">Mitochondrion outer membrane</keyword>
<keyword evidence="6" id="KW-0653">Protein transport</keyword>
<dbReference type="OrthoDB" id="2154253at2759"/>
<dbReference type="PIRSF" id="PIRSF037707">
    <property type="entry name" value="MAS20_rcpt"/>
    <property type="match status" value="1"/>
</dbReference>
<dbReference type="GO" id="GO:0030943">
    <property type="term" value="F:mitochondrion targeting sequence binding"/>
    <property type="evidence" value="ECO:0007669"/>
    <property type="project" value="TreeGrafter"/>
</dbReference>
<dbReference type="PANTHER" id="PTHR12430:SF0">
    <property type="entry name" value="TRANSLOCASE OF OUTER MITOCHONDRIAL MEMBRANE 20"/>
    <property type="match status" value="1"/>
</dbReference>
<evidence type="ECO:0000256" key="11">
    <source>
        <dbReference type="ARBA" id="ARBA00068548"/>
    </source>
</evidence>
<dbReference type="FunFam" id="1.20.960.10:FF:000002">
    <property type="entry name" value="Mitochondrial import receptor subunit TOM20"/>
    <property type="match status" value="1"/>
</dbReference>
<dbReference type="STRING" id="1160509.A0A3N4IQG8"/>